<dbReference type="Pfam" id="PF13193">
    <property type="entry name" value="AMP-binding_C"/>
    <property type="match status" value="1"/>
</dbReference>
<dbReference type="PANTHER" id="PTHR43201">
    <property type="entry name" value="ACYL-COA SYNTHETASE"/>
    <property type="match status" value="1"/>
</dbReference>
<dbReference type="GO" id="GO:0031956">
    <property type="term" value="F:medium-chain fatty acid-CoA ligase activity"/>
    <property type="evidence" value="ECO:0007669"/>
    <property type="project" value="TreeGrafter"/>
</dbReference>
<evidence type="ECO:0000259" key="2">
    <source>
        <dbReference type="Pfam" id="PF00501"/>
    </source>
</evidence>
<feature type="domain" description="AMP-dependent synthetase/ligase" evidence="2">
    <location>
        <begin position="17"/>
        <end position="353"/>
    </location>
</feature>
<protein>
    <submittedName>
        <fullName evidence="4">AMP-binding protein</fullName>
    </submittedName>
</protein>
<dbReference type="InterPro" id="IPR042099">
    <property type="entry name" value="ANL_N_sf"/>
</dbReference>
<dbReference type="Gene3D" id="3.30.300.30">
    <property type="match status" value="1"/>
</dbReference>
<reference evidence="4 5" key="1">
    <citation type="submission" date="2019-08" db="EMBL/GenBank/DDBJ databases">
        <title>Sphingorhabdus soil sp. nov., isolated from arctic soil.</title>
        <authorList>
            <person name="Liu Y."/>
        </authorList>
    </citation>
    <scope>NUCLEOTIDE SEQUENCE [LARGE SCALE GENOMIC DNA]</scope>
    <source>
        <strain evidence="4 5">D-2Q-5-6</strain>
    </source>
</reference>
<evidence type="ECO:0000256" key="1">
    <source>
        <dbReference type="ARBA" id="ARBA00006432"/>
    </source>
</evidence>
<dbReference type="InterPro" id="IPR020845">
    <property type="entry name" value="AMP-binding_CS"/>
</dbReference>
<accession>A0A5C6UTS2</accession>
<keyword evidence="5" id="KW-1185">Reference proteome</keyword>
<dbReference type="CDD" id="cd05941">
    <property type="entry name" value="MCS"/>
    <property type="match status" value="1"/>
</dbReference>
<evidence type="ECO:0000313" key="4">
    <source>
        <dbReference type="EMBL" id="TXC74358.1"/>
    </source>
</evidence>
<comment type="similarity">
    <text evidence="1">Belongs to the ATP-dependent AMP-binding enzyme family.</text>
</comment>
<evidence type="ECO:0000259" key="3">
    <source>
        <dbReference type="Pfam" id="PF13193"/>
    </source>
</evidence>
<dbReference type="InterPro" id="IPR000873">
    <property type="entry name" value="AMP-dep_synth/lig_dom"/>
</dbReference>
<dbReference type="InterPro" id="IPR045851">
    <property type="entry name" value="AMP-bd_C_sf"/>
</dbReference>
<dbReference type="Proteomes" id="UP000321129">
    <property type="component" value="Unassembled WGS sequence"/>
</dbReference>
<dbReference type="EMBL" id="VOPY01000001">
    <property type="protein sequence ID" value="TXC74358.1"/>
    <property type="molecule type" value="Genomic_DNA"/>
</dbReference>
<comment type="caution">
    <text evidence="4">The sequence shown here is derived from an EMBL/GenBank/DDBJ whole genome shotgun (WGS) entry which is preliminary data.</text>
</comment>
<dbReference type="OrthoDB" id="9803968at2"/>
<dbReference type="PANTHER" id="PTHR43201:SF8">
    <property type="entry name" value="ACYL-COA SYNTHETASE FAMILY MEMBER 3"/>
    <property type="match status" value="1"/>
</dbReference>
<evidence type="ECO:0000313" key="5">
    <source>
        <dbReference type="Proteomes" id="UP000321129"/>
    </source>
</evidence>
<dbReference type="SUPFAM" id="SSF56801">
    <property type="entry name" value="Acetyl-CoA synthetase-like"/>
    <property type="match status" value="1"/>
</dbReference>
<dbReference type="Gene3D" id="3.40.50.12780">
    <property type="entry name" value="N-terminal domain of ligase-like"/>
    <property type="match status" value="1"/>
</dbReference>
<dbReference type="AlphaFoldDB" id="A0A5C6UTS2"/>
<organism evidence="4 5">
    <name type="scientific">Flavisphingopyxis soli</name>
    <dbReference type="NCBI Taxonomy" id="2601267"/>
    <lineage>
        <taxon>Bacteria</taxon>
        <taxon>Pseudomonadati</taxon>
        <taxon>Pseudomonadota</taxon>
        <taxon>Alphaproteobacteria</taxon>
        <taxon>Sphingomonadales</taxon>
        <taxon>Sphingopyxidaceae</taxon>
        <taxon>Flavisphingopyxis</taxon>
    </lineage>
</organism>
<proteinExistence type="inferred from homology"/>
<gene>
    <name evidence="4" type="ORF">FSZ31_00075</name>
</gene>
<dbReference type="GO" id="GO:0006631">
    <property type="term" value="P:fatty acid metabolic process"/>
    <property type="evidence" value="ECO:0007669"/>
    <property type="project" value="TreeGrafter"/>
</dbReference>
<dbReference type="Pfam" id="PF00501">
    <property type="entry name" value="AMP-binding"/>
    <property type="match status" value="1"/>
</dbReference>
<feature type="domain" description="AMP-binding enzyme C-terminal" evidence="3">
    <location>
        <begin position="404"/>
        <end position="479"/>
    </location>
</feature>
<dbReference type="InterPro" id="IPR025110">
    <property type="entry name" value="AMP-bd_C"/>
</dbReference>
<name>A0A5C6UTS2_9SPHN</name>
<dbReference type="PROSITE" id="PS00455">
    <property type="entry name" value="AMP_BINDING"/>
    <property type="match status" value="1"/>
</dbReference>
<sequence length="496" mass="52900">MSLENGSFFVALSKVLRERGERSVISDEKRSMSGVQLLEGAERWASGLASLGVKAGDRVAVQAEKSLEIVQLYLATLRMGAVYLPLNDGYRPSEVEYFLSDAEPAVFVCSPDNASSYADMNVTIATLDGAGGGSLADTVAGQNPHVPLSHVGGNDLAAIIYTSGTTGRSKGAMITHANLLSNANALIAAWGVSRQDVLIHALPLFHIHGLFVALNVLMLAGGEIRLLPAFDCSKVVRKLPGATMFMGVPTYYTRLLDDRGLNRTTAGDMRLFICGSAPLTPATFDAFAKKTGHRILERYGMSECGIICSNPLVGARQPGAVGRPLDGVTVRIADGKDIGVLEVTGSNVFAGYWRQPEKTRAEFRDDGFFVTGDIASIDEDGVVRIVGRDKDMIIAGGLNVYPKEIETLVDLLPGVGESAVIGLPHPDFGEAVAAVIRPVPSSNLDGDKIIEALRPQLAGFKLPKAVFVVDELPRNAMGKVQKAQLRATYAGWFADQ</sequence>
<dbReference type="NCBIfam" id="NF005702">
    <property type="entry name" value="PRK07514.1"/>
    <property type="match status" value="1"/>
</dbReference>